<gene>
    <name evidence="1" type="ORF">DN068_11325</name>
</gene>
<evidence type="ECO:0000313" key="2">
    <source>
        <dbReference type="Proteomes" id="UP000248745"/>
    </source>
</evidence>
<evidence type="ECO:0000313" key="1">
    <source>
        <dbReference type="EMBL" id="PZF72993.1"/>
    </source>
</evidence>
<dbReference type="EMBL" id="QKTW01000016">
    <property type="protein sequence ID" value="PZF72993.1"/>
    <property type="molecule type" value="Genomic_DNA"/>
</dbReference>
<proteinExistence type="predicted"/>
<dbReference type="Proteomes" id="UP000248745">
    <property type="component" value="Unassembled WGS sequence"/>
</dbReference>
<evidence type="ECO:0008006" key="3">
    <source>
        <dbReference type="Google" id="ProtNLM"/>
    </source>
</evidence>
<organism evidence="1 2">
    <name type="scientific">Taibaiella soli</name>
    <dbReference type="NCBI Taxonomy" id="1649169"/>
    <lineage>
        <taxon>Bacteria</taxon>
        <taxon>Pseudomonadati</taxon>
        <taxon>Bacteroidota</taxon>
        <taxon>Chitinophagia</taxon>
        <taxon>Chitinophagales</taxon>
        <taxon>Chitinophagaceae</taxon>
        <taxon>Taibaiella</taxon>
    </lineage>
</organism>
<keyword evidence="2" id="KW-1185">Reference proteome</keyword>
<accession>A0A2W2BYN5</accession>
<dbReference type="AlphaFoldDB" id="A0A2W2BYN5"/>
<sequence>MQKIKTLFSALLKALLLIILPLSAFGKLNKEVKYIGLPPAQLQTIDRFAAIRIVDFRSNKDTIGVGHCGLGRPAAISFYRPKTLNSYLLERIAFKTSKMGTVPKDTLVIALYAYNFAIDLLGHGIKAFHFDADCYIGGNGKYKSAGPIRIYHEARDYKISTENYVAWMTDSVIKKASLACYASDEKDVDEQFIVNGRAAEFAKVPVYNEKIKDGLYRTVKDYLNNTPSETGEIKWILSDKLDFNLISENGSKRRMKSKDFFLICDKGHLYKADGSINIATVLRKGNEYYFPRRFEGPSTRTITEKYGSMGLLGMAMGSAIDGDTEMKRYYCKIDPRTGEYYQILELDSLY</sequence>
<comment type="caution">
    <text evidence="1">The sequence shown here is derived from an EMBL/GenBank/DDBJ whole genome shotgun (WGS) entry which is preliminary data.</text>
</comment>
<reference evidence="1 2" key="1">
    <citation type="submission" date="2018-06" db="EMBL/GenBank/DDBJ databases">
        <title>Mucibacter soli gen. nov., sp. nov., a new member of the family Chitinophagaceae producing mucin.</title>
        <authorList>
            <person name="Kim M.-K."/>
            <person name="Park S."/>
            <person name="Kim T.-S."/>
            <person name="Joung Y."/>
            <person name="Han J.-H."/>
            <person name="Kim S.B."/>
        </authorList>
    </citation>
    <scope>NUCLEOTIDE SEQUENCE [LARGE SCALE GENOMIC DNA]</scope>
    <source>
        <strain evidence="1 2">R1-15</strain>
    </source>
</reference>
<protein>
    <recommendedName>
        <fullName evidence="3">WG repeat-containing protein</fullName>
    </recommendedName>
</protein>
<name>A0A2W2BYN5_9BACT</name>